<keyword evidence="1" id="KW-0812">Transmembrane</keyword>
<name>G0L3E5_ZOBGA</name>
<dbReference type="AlphaFoldDB" id="G0L3E5"/>
<organism evidence="2 3">
    <name type="scientific">Zobellia galactanivorans (strain DSM 12802 / CCUG 47099 / CIP 106680 / NCIMB 13871 / Dsij)</name>
    <dbReference type="NCBI Taxonomy" id="63186"/>
    <lineage>
        <taxon>Bacteria</taxon>
        <taxon>Pseudomonadati</taxon>
        <taxon>Bacteroidota</taxon>
        <taxon>Flavobacteriia</taxon>
        <taxon>Flavobacteriales</taxon>
        <taxon>Flavobacteriaceae</taxon>
        <taxon>Zobellia</taxon>
    </lineage>
</organism>
<dbReference type="Proteomes" id="UP000008898">
    <property type="component" value="Chromosome"/>
</dbReference>
<evidence type="ECO:0000313" key="2">
    <source>
        <dbReference type="EMBL" id="CAZ98374.1"/>
    </source>
</evidence>
<keyword evidence="1" id="KW-0472">Membrane</keyword>
<dbReference type="HOGENOM" id="CLU_3175091_0_0_10"/>
<protein>
    <submittedName>
        <fullName evidence="2">Uncharacterized protein</fullName>
    </submittedName>
</protein>
<sequence>MLVKQQYLFSKLKGFYSKKKGILFKILYILCYSTAIYVQKGQIYRGI</sequence>
<reference evidence="2 3" key="2">
    <citation type="journal article" date="2012" name="Environ. Microbiol.">
        <title>Characterization of the first alginolytic operons in a marine bacterium: from their emergence in marine Flavobacteriia to their independent transfers to marine Proteobacteria and human gut Bacteroides.</title>
        <authorList>
            <person name="Thomas F."/>
            <person name="Barbeyron T."/>
            <person name="Tonon T."/>
            <person name="Genicot S."/>
            <person name="Czjzek M."/>
            <person name="Michel G."/>
        </authorList>
    </citation>
    <scope>NUCLEOTIDE SEQUENCE [LARGE SCALE GENOMIC DNA]</scope>
    <source>
        <strain evidence="3">DSM 12802 / CCUG 47099 / CIP 106680 / NCIMB 13871 / Dsij</strain>
    </source>
</reference>
<keyword evidence="1" id="KW-1133">Transmembrane helix</keyword>
<gene>
    <name evidence="2" type="ordered locus">zobellia_4239</name>
</gene>
<dbReference type="KEGG" id="zga:ZOBELLIA_4239"/>
<evidence type="ECO:0000313" key="3">
    <source>
        <dbReference type="Proteomes" id="UP000008898"/>
    </source>
</evidence>
<proteinExistence type="predicted"/>
<accession>G0L3E5</accession>
<feature type="transmembrane region" description="Helical" evidence="1">
    <location>
        <begin position="21"/>
        <end position="38"/>
    </location>
</feature>
<reference evidence="3" key="1">
    <citation type="submission" date="2009-07" db="EMBL/GenBank/DDBJ databases">
        <title>Complete genome sequence of Zobellia galactanivorans Dsij.</title>
        <authorList>
            <consortium name="Genoscope - CEA"/>
        </authorList>
    </citation>
    <scope>NUCLEOTIDE SEQUENCE [LARGE SCALE GENOMIC DNA]</scope>
    <source>
        <strain evidence="3">DSM 12802 / CCUG 47099 / CIP 106680 / NCIMB 13871 / Dsij</strain>
    </source>
</reference>
<dbReference type="EMBL" id="FP476056">
    <property type="protein sequence ID" value="CAZ98374.1"/>
    <property type="molecule type" value="Genomic_DNA"/>
</dbReference>
<evidence type="ECO:0000256" key="1">
    <source>
        <dbReference type="SAM" id="Phobius"/>
    </source>
</evidence>
<keyword evidence="3" id="KW-1185">Reference proteome</keyword>